<keyword evidence="1" id="KW-0732">Signal</keyword>
<dbReference type="AlphaFoldDB" id="A0A3D9GQ13"/>
<dbReference type="EMBL" id="QRDV01000010">
    <property type="protein sequence ID" value="RED38547.1"/>
    <property type="molecule type" value="Genomic_DNA"/>
</dbReference>
<dbReference type="InterPro" id="IPR017689">
    <property type="entry name" value="BamD"/>
</dbReference>
<organism evidence="5 6">
    <name type="scientific">Winogradskyella eximia</name>
    <dbReference type="NCBI Taxonomy" id="262006"/>
    <lineage>
        <taxon>Bacteria</taxon>
        <taxon>Pseudomonadati</taxon>
        <taxon>Bacteroidota</taxon>
        <taxon>Flavobacteriia</taxon>
        <taxon>Flavobacteriales</taxon>
        <taxon>Flavobacteriaceae</taxon>
        <taxon>Winogradskyella</taxon>
    </lineage>
</organism>
<proteinExistence type="predicted"/>
<dbReference type="Proteomes" id="UP000256980">
    <property type="component" value="Unassembled WGS sequence"/>
</dbReference>
<evidence type="ECO:0000256" key="1">
    <source>
        <dbReference type="ARBA" id="ARBA00022729"/>
    </source>
</evidence>
<protein>
    <submittedName>
        <fullName evidence="5">Beta-barrel assembly machine subunit BamD</fullName>
    </submittedName>
</protein>
<dbReference type="SUPFAM" id="SSF48452">
    <property type="entry name" value="TPR-like"/>
    <property type="match status" value="1"/>
</dbReference>
<keyword evidence="3" id="KW-0998">Cell outer membrane</keyword>
<keyword evidence="6" id="KW-1185">Reference proteome</keyword>
<dbReference type="Pfam" id="PF13525">
    <property type="entry name" value="YfiO"/>
    <property type="match status" value="1"/>
</dbReference>
<comment type="caution">
    <text evidence="5">The sequence shown here is derived from an EMBL/GenBank/DDBJ whole genome shotgun (WGS) entry which is preliminary data.</text>
</comment>
<accession>A0A3D9GQ13</accession>
<evidence type="ECO:0000313" key="6">
    <source>
        <dbReference type="Proteomes" id="UP000256980"/>
    </source>
</evidence>
<dbReference type="Pfam" id="PF13174">
    <property type="entry name" value="TPR_6"/>
    <property type="match status" value="1"/>
</dbReference>
<dbReference type="InterPro" id="IPR011990">
    <property type="entry name" value="TPR-like_helical_dom_sf"/>
</dbReference>
<sequence>MIFRLKTTVNLAHNNCFLNPLIMFTFAFCLKFMKRGLYILLISILFISCSDFQKTLKSEDTAAKFEMASELFDAGKWKKSFRLSEQILQKYRGKPQAEKLTYIHAMCSYHLGDYYIASYHLDKFTDIYPQSEKAEEAAFYAAKGYYYNSPVYSKEQKETVEAIEKLQLFVNEYPNSKYLAEANTLVKELDFKLEKKAFEIAKQYNLIGGYTGDYVASIKSFNNFLLEFPGATLRGDAFYYRFNSAYKLAILSVDYKKEERLKEALDYYQALNKSYPNSVYLEEANILKEELQQELNTFTTKS</sequence>
<feature type="domain" description="Outer membrane lipoprotein BamD-like" evidence="4">
    <location>
        <begin position="63"/>
        <end position="248"/>
    </location>
</feature>
<evidence type="ECO:0000256" key="2">
    <source>
        <dbReference type="ARBA" id="ARBA00023136"/>
    </source>
</evidence>
<reference evidence="5 6" key="1">
    <citation type="submission" date="2018-07" db="EMBL/GenBank/DDBJ databases">
        <title>Genomic Encyclopedia of Type Strains, Phase III (KMG-III): the genomes of soil and plant-associated and newly described type strains.</title>
        <authorList>
            <person name="Whitman W."/>
        </authorList>
    </citation>
    <scope>NUCLEOTIDE SEQUENCE [LARGE SCALE GENOMIC DNA]</scope>
    <source>
        <strain evidence="5 6">CECT 7946</strain>
    </source>
</reference>
<name>A0A3D9GQ13_9FLAO</name>
<evidence type="ECO:0000256" key="3">
    <source>
        <dbReference type="ARBA" id="ARBA00023237"/>
    </source>
</evidence>
<dbReference type="InterPro" id="IPR019734">
    <property type="entry name" value="TPR_rpt"/>
</dbReference>
<evidence type="ECO:0000259" key="4">
    <source>
        <dbReference type="Pfam" id="PF13525"/>
    </source>
</evidence>
<evidence type="ECO:0000313" key="5">
    <source>
        <dbReference type="EMBL" id="RED38547.1"/>
    </source>
</evidence>
<dbReference type="Gene3D" id="1.25.40.10">
    <property type="entry name" value="Tetratricopeptide repeat domain"/>
    <property type="match status" value="1"/>
</dbReference>
<gene>
    <name evidence="5" type="ORF">DFQ10_11053</name>
</gene>
<dbReference type="NCBIfam" id="TIGR03302">
    <property type="entry name" value="OM_YfiO"/>
    <property type="match status" value="1"/>
</dbReference>
<dbReference type="InterPro" id="IPR039565">
    <property type="entry name" value="BamD-like"/>
</dbReference>
<keyword evidence="2" id="KW-0472">Membrane</keyword>